<evidence type="ECO:0000256" key="1">
    <source>
        <dbReference type="SAM" id="SignalP"/>
    </source>
</evidence>
<organism evidence="2 3">
    <name type="scientific">Sphaeroforma arctica JP610</name>
    <dbReference type="NCBI Taxonomy" id="667725"/>
    <lineage>
        <taxon>Eukaryota</taxon>
        <taxon>Ichthyosporea</taxon>
        <taxon>Ichthyophonida</taxon>
        <taxon>Sphaeroforma</taxon>
    </lineage>
</organism>
<keyword evidence="3" id="KW-1185">Reference proteome</keyword>
<name>A0A0L0EZ94_9EUKA</name>
<protein>
    <submittedName>
        <fullName evidence="2">Uncharacterized protein</fullName>
    </submittedName>
</protein>
<evidence type="ECO:0000313" key="3">
    <source>
        <dbReference type="Proteomes" id="UP000054560"/>
    </source>
</evidence>
<dbReference type="RefSeq" id="XP_014143628.1">
    <property type="nucleotide sequence ID" value="XM_014288153.1"/>
</dbReference>
<gene>
    <name evidence="2" type="ORF">SARC_17758</name>
</gene>
<feature type="chain" id="PRO_5005538482" evidence="1">
    <location>
        <begin position="20"/>
        <end position="60"/>
    </location>
</feature>
<keyword evidence="1" id="KW-0732">Signal</keyword>
<feature type="signal peptide" evidence="1">
    <location>
        <begin position="1"/>
        <end position="19"/>
    </location>
</feature>
<dbReference type="AlphaFoldDB" id="A0A0L0EZ94"/>
<proteinExistence type="predicted"/>
<evidence type="ECO:0000313" key="2">
    <source>
        <dbReference type="EMBL" id="KNC69726.1"/>
    </source>
</evidence>
<dbReference type="Proteomes" id="UP000054560">
    <property type="component" value="Unassembled WGS sequence"/>
</dbReference>
<dbReference type="EMBL" id="KQ253556">
    <property type="protein sequence ID" value="KNC69726.1"/>
    <property type="molecule type" value="Genomic_DNA"/>
</dbReference>
<accession>A0A0L0EZ94</accession>
<dbReference type="GeneID" id="25918262"/>
<sequence length="60" mass="7116">RHLWPLGWCLCCLCSSCHSCPLTTQRRVNDCSMCCWRLRLGVSWEMCSYICCHTPCFRIR</sequence>
<feature type="non-terminal residue" evidence="2">
    <location>
        <position position="60"/>
    </location>
</feature>
<reference evidence="2 3" key="1">
    <citation type="submission" date="2011-02" db="EMBL/GenBank/DDBJ databases">
        <title>The Genome Sequence of Sphaeroforma arctica JP610.</title>
        <authorList>
            <consortium name="The Broad Institute Genome Sequencing Platform"/>
            <person name="Russ C."/>
            <person name="Cuomo C."/>
            <person name="Young S.K."/>
            <person name="Zeng Q."/>
            <person name="Gargeya S."/>
            <person name="Alvarado L."/>
            <person name="Berlin A."/>
            <person name="Chapman S.B."/>
            <person name="Chen Z."/>
            <person name="Freedman E."/>
            <person name="Gellesch M."/>
            <person name="Goldberg J."/>
            <person name="Griggs A."/>
            <person name="Gujja S."/>
            <person name="Heilman E."/>
            <person name="Heiman D."/>
            <person name="Howarth C."/>
            <person name="Mehta T."/>
            <person name="Neiman D."/>
            <person name="Pearson M."/>
            <person name="Roberts A."/>
            <person name="Saif S."/>
            <person name="Shea T."/>
            <person name="Shenoy N."/>
            <person name="Sisk P."/>
            <person name="Stolte C."/>
            <person name="Sykes S."/>
            <person name="White J."/>
            <person name="Yandava C."/>
            <person name="Burger G."/>
            <person name="Gray M.W."/>
            <person name="Holland P.W.H."/>
            <person name="King N."/>
            <person name="Lang F.B.F."/>
            <person name="Roger A.J."/>
            <person name="Ruiz-Trillo I."/>
            <person name="Haas B."/>
            <person name="Nusbaum C."/>
            <person name="Birren B."/>
        </authorList>
    </citation>
    <scope>NUCLEOTIDE SEQUENCE [LARGE SCALE GENOMIC DNA]</scope>
    <source>
        <strain evidence="2 3">JP610</strain>
    </source>
</reference>
<feature type="non-terminal residue" evidence="2">
    <location>
        <position position="1"/>
    </location>
</feature>